<name>A0ABS5S9X4_9FLAO</name>
<evidence type="ECO:0000313" key="2">
    <source>
        <dbReference type="EMBL" id="MBT0609240.1"/>
    </source>
</evidence>
<organism evidence="2 3">
    <name type="scientific">Aequorivita echinoideorum</name>
    <dbReference type="NCBI Taxonomy" id="1549647"/>
    <lineage>
        <taxon>Bacteria</taxon>
        <taxon>Pseudomonadati</taxon>
        <taxon>Bacteroidota</taxon>
        <taxon>Flavobacteriia</taxon>
        <taxon>Flavobacteriales</taxon>
        <taxon>Flavobacteriaceae</taxon>
        <taxon>Aequorivita</taxon>
    </lineage>
</organism>
<feature type="transmembrane region" description="Helical" evidence="1">
    <location>
        <begin position="76"/>
        <end position="96"/>
    </location>
</feature>
<accession>A0ABS5S9X4</accession>
<keyword evidence="3" id="KW-1185">Reference proteome</keyword>
<reference evidence="2 3" key="1">
    <citation type="submission" date="2021-05" db="EMBL/GenBank/DDBJ databases">
        <title>Aequorivita echinoideorum JCM 30378 genome.</title>
        <authorList>
            <person name="Zhang H."/>
            <person name="Li C."/>
        </authorList>
    </citation>
    <scope>NUCLEOTIDE SEQUENCE [LARGE SCALE GENOMIC DNA]</scope>
    <source>
        <strain evidence="2 3">JCM30378</strain>
    </source>
</reference>
<evidence type="ECO:0000313" key="3">
    <source>
        <dbReference type="Proteomes" id="UP001297092"/>
    </source>
</evidence>
<keyword evidence="1" id="KW-1133">Transmembrane helix</keyword>
<gene>
    <name evidence="2" type="ORF">KIV10_13725</name>
</gene>
<proteinExistence type="predicted"/>
<keyword evidence="1" id="KW-0812">Transmembrane</keyword>
<protein>
    <submittedName>
        <fullName evidence="2">Uncharacterized protein</fullName>
    </submittedName>
</protein>
<keyword evidence="1" id="KW-0472">Membrane</keyword>
<feature type="transmembrane region" description="Helical" evidence="1">
    <location>
        <begin position="12"/>
        <end position="31"/>
    </location>
</feature>
<dbReference type="Proteomes" id="UP001297092">
    <property type="component" value="Unassembled WGS sequence"/>
</dbReference>
<comment type="caution">
    <text evidence="2">The sequence shown here is derived from an EMBL/GenBank/DDBJ whole genome shotgun (WGS) entry which is preliminary data.</text>
</comment>
<evidence type="ECO:0000256" key="1">
    <source>
        <dbReference type="SAM" id="Phobius"/>
    </source>
</evidence>
<feature type="transmembrane region" description="Helical" evidence="1">
    <location>
        <begin position="43"/>
        <end position="64"/>
    </location>
</feature>
<dbReference type="EMBL" id="JAHCTB010000017">
    <property type="protein sequence ID" value="MBT0609240.1"/>
    <property type="molecule type" value="Genomic_DNA"/>
</dbReference>
<dbReference type="RefSeq" id="WP_214114715.1">
    <property type="nucleotide sequence ID" value="NZ_JAHCTB010000017.1"/>
</dbReference>
<sequence>MNQKSNINRKIWLVVIIAPILVFIAFFIFKNQTGNQGEYPENWTFLFISFLILIINSIALIILFSKDFETIKRNKILTTYSILLGTPILLVILLFYHNTLRMNLDIEKTQYLRDECFMKWKNIYKSKNRYHFTSGYCPTATEDSIIVVEIYRWGGVMSCGVIMEGVYKEIDESKITFLTNNQKKEIMSY</sequence>